<dbReference type="AlphaFoldDB" id="A0A1G2FW10"/>
<organism evidence="1 2">
    <name type="scientific">Candidatus Ryanbacteria bacterium RIFCSPHIGHO2_01_45_13</name>
    <dbReference type="NCBI Taxonomy" id="1802112"/>
    <lineage>
        <taxon>Bacteria</taxon>
        <taxon>Candidatus Ryaniibacteriota</taxon>
    </lineage>
</organism>
<protein>
    <submittedName>
        <fullName evidence="1">Uncharacterized protein</fullName>
    </submittedName>
</protein>
<proteinExistence type="predicted"/>
<dbReference type="EMBL" id="MHNI01000019">
    <property type="protein sequence ID" value="OGZ42255.1"/>
    <property type="molecule type" value="Genomic_DNA"/>
</dbReference>
<accession>A0A1G2FW10</accession>
<dbReference type="Proteomes" id="UP000176700">
    <property type="component" value="Unassembled WGS sequence"/>
</dbReference>
<gene>
    <name evidence="1" type="ORF">A2W41_00925</name>
</gene>
<evidence type="ECO:0000313" key="1">
    <source>
        <dbReference type="EMBL" id="OGZ42255.1"/>
    </source>
</evidence>
<name>A0A1G2FW10_9BACT</name>
<evidence type="ECO:0000313" key="2">
    <source>
        <dbReference type="Proteomes" id="UP000176700"/>
    </source>
</evidence>
<reference evidence="1 2" key="1">
    <citation type="journal article" date="2016" name="Nat. Commun.">
        <title>Thousands of microbial genomes shed light on interconnected biogeochemical processes in an aquifer system.</title>
        <authorList>
            <person name="Anantharaman K."/>
            <person name="Brown C.T."/>
            <person name="Hug L.A."/>
            <person name="Sharon I."/>
            <person name="Castelle C.J."/>
            <person name="Probst A.J."/>
            <person name="Thomas B.C."/>
            <person name="Singh A."/>
            <person name="Wilkins M.J."/>
            <person name="Karaoz U."/>
            <person name="Brodie E.L."/>
            <person name="Williams K.H."/>
            <person name="Hubbard S.S."/>
            <person name="Banfield J.F."/>
        </authorList>
    </citation>
    <scope>NUCLEOTIDE SEQUENCE [LARGE SCALE GENOMIC DNA]</scope>
</reference>
<comment type="caution">
    <text evidence="1">The sequence shown here is derived from an EMBL/GenBank/DDBJ whole genome shotgun (WGS) entry which is preliminary data.</text>
</comment>
<sequence length="77" mass="9123">MERESKNVRPDSLLEAMGIDFKGLSEEERAMKTLLVEEYKKRQKSLMTEVKKWREEHPEATLGDSIHALYEELEKKE</sequence>